<dbReference type="EMBL" id="LQRT01000001">
    <property type="protein sequence ID" value="KZS42896.1"/>
    <property type="molecule type" value="Genomic_DNA"/>
</dbReference>
<dbReference type="InterPro" id="IPR036942">
    <property type="entry name" value="Beta-barrel_TonB_sf"/>
</dbReference>
<evidence type="ECO:0000256" key="4">
    <source>
        <dbReference type="ARBA" id="ARBA00022692"/>
    </source>
</evidence>
<evidence type="ECO:0000256" key="1">
    <source>
        <dbReference type="ARBA" id="ARBA00004571"/>
    </source>
</evidence>
<dbReference type="Gene3D" id="2.40.170.20">
    <property type="entry name" value="TonB-dependent receptor, beta-barrel domain"/>
    <property type="match status" value="1"/>
</dbReference>
<comment type="subcellular location">
    <subcellularLocation>
        <location evidence="1 10">Cell outer membrane</location>
        <topology evidence="1 10">Multi-pass membrane protein</topology>
    </subcellularLocation>
</comment>
<keyword evidence="6 11" id="KW-0798">TonB box</keyword>
<dbReference type="Proteomes" id="UP000076715">
    <property type="component" value="Unassembled WGS sequence"/>
</dbReference>
<keyword evidence="15" id="KW-1185">Reference proteome</keyword>
<dbReference type="RefSeq" id="WP_066308143.1">
    <property type="nucleotide sequence ID" value="NZ_LQRT01000001.1"/>
</dbReference>
<dbReference type="GO" id="GO:0015344">
    <property type="term" value="F:siderophore uptake transmembrane transporter activity"/>
    <property type="evidence" value="ECO:0007669"/>
    <property type="project" value="TreeGrafter"/>
</dbReference>
<dbReference type="PROSITE" id="PS52016">
    <property type="entry name" value="TONB_DEPENDENT_REC_3"/>
    <property type="match status" value="1"/>
</dbReference>
<evidence type="ECO:0000256" key="7">
    <source>
        <dbReference type="ARBA" id="ARBA00023136"/>
    </source>
</evidence>
<evidence type="ECO:0000259" key="13">
    <source>
        <dbReference type="Pfam" id="PF07715"/>
    </source>
</evidence>
<dbReference type="GO" id="GO:0044718">
    <property type="term" value="P:siderophore transmembrane transport"/>
    <property type="evidence" value="ECO:0007669"/>
    <property type="project" value="TreeGrafter"/>
</dbReference>
<comment type="caution">
    <text evidence="14">The sequence shown here is derived from an EMBL/GenBank/DDBJ whole genome shotgun (WGS) entry which is preliminary data.</text>
</comment>
<gene>
    <name evidence="14" type="ORF">AWE51_16140</name>
</gene>
<dbReference type="PANTHER" id="PTHR30069:SF29">
    <property type="entry name" value="HEMOGLOBIN AND HEMOGLOBIN-HAPTOGLOBIN-BINDING PROTEIN 1-RELATED"/>
    <property type="match status" value="1"/>
</dbReference>
<keyword evidence="5" id="KW-0732">Signal</keyword>
<accession>A0A163D074</accession>
<evidence type="ECO:0000256" key="10">
    <source>
        <dbReference type="PROSITE-ProRule" id="PRU01360"/>
    </source>
</evidence>
<reference evidence="14 15" key="1">
    <citation type="submission" date="2016-01" db="EMBL/GenBank/DDBJ databases">
        <title>The draft genome sequence of Aquimarina sp. RZW4-3-2.</title>
        <authorList>
            <person name="Wang Y."/>
        </authorList>
    </citation>
    <scope>NUCLEOTIDE SEQUENCE [LARGE SCALE GENOMIC DNA]</scope>
    <source>
        <strain evidence="14 15">RZW4-3-2</strain>
    </source>
</reference>
<dbReference type="InterPro" id="IPR039426">
    <property type="entry name" value="TonB-dep_rcpt-like"/>
</dbReference>
<evidence type="ECO:0000256" key="6">
    <source>
        <dbReference type="ARBA" id="ARBA00023077"/>
    </source>
</evidence>
<dbReference type="AlphaFoldDB" id="A0A163D074"/>
<dbReference type="Pfam" id="PF00593">
    <property type="entry name" value="TonB_dep_Rec_b-barrel"/>
    <property type="match status" value="1"/>
</dbReference>
<evidence type="ECO:0000313" key="15">
    <source>
        <dbReference type="Proteomes" id="UP000076715"/>
    </source>
</evidence>
<dbReference type="PROSITE" id="PS51257">
    <property type="entry name" value="PROKAR_LIPOPROTEIN"/>
    <property type="match status" value="1"/>
</dbReference>
<dbReference type="Gene3D" id="2.170.130.10">
    <property type="entry name" value="TonB-dependent receptor, plug domain"/>
    <property type="match status" value="1"/>
</dbReference>
<evidence type="ECO:0000256" key="3">
    <source>
        <dbReference type="ARBA" id="ARBA00022452"/>
    </source>
</evidence>
<dbReference type="OrthoDB" id="9812892at2"/>
<comment type="similarity">
    <text evidence="10 11">Belongs to the TonB-dependent receptor family.</text>
</comment>
<keyword evidence="2 10" id="KW-0813">Transport</keyword>
<keyword evidence="8" id="KW-0675">Receptor</keyword>
<name>A0A163D074_9FLAO</name>
<keyword evidence="4 10" id="KW-0812">Transmembrane</keyword>
<evidence type="ECO:0000256" key="11">
    <source>
        <dbReference type="RuleBase" id="RU003357"/>
    </source>
</evidence>
<dbReference type="GO" id="GO:0009279">
    <property type="term" value="C:cell outer membrane"/>
    <property type="evidence" value="ECO:0007669"/>
    <property type="project" value="UniProtKB-SubCell"/>
</dbReference>
<sequence>MNILEKKWSVFFLFFVAISCVAQSSIKGKIVDHNSDPIVGASIQILELKGVGAISDFEGKFTIPITQGTYVLETSYIGFKKNTQKVVITSETVSLTIILQEDIEQLNDVVIKSKTENEKKRSKGYNLNIVEAKNLKNSSTDINQVIKSIPGVNIREVGGLGSNFKLALNGLTGNQIRYFIDGVPMENFGSTLTLNNFPINLVESIEVYKGVVPISLGSDALGGAININTGYKNKNYLDASYSVGSFNTHRVALNTQLIGKRNYYFRFTSFFNYSDNDYIMKDVPVFDLELGNFLGNIDAKRFNDEYTSAMLSAEFGVFDKAYADKWYFRLLNTFNKNNYQHPDNNIFRALGDFNTEGKTYLLSTVYQKTISNLELRASGLVGNVKETYDDTSTRKYNWTGNFIERDESDQLGELGVARSLFRLTDLVANSQFNIKYSLNDNHTIEGNHAFNFLKRKGKDDVNLNNTSFRAPSSLKKNVFGLSYTLKNSQNIYDVTFFGKHYLFSADQENSNGAIAQTIDFSTTGYGLSLAIRPIRDLTLKASYEKAYRIPESYELLGNGLFITPNFDLQPEESDNINLGGRLNTTFSTFKIAYDINLFYRQSNNFIRLKRPEGIFSEFDNLTDVTTKGIESGIKALFINRFEAQFNFTYQDIIDKDRFDEGFENAAFNSRVPNIPYFFWNTRLGAKFLKDKLAIYWNYSFTESFFLKTENNGNPLDKNDIPAQNIHGLDIDYSWKEGRYNLSASVTNLMDDLVFDNFRIQKPGRAIYLKFRYFLQ</sequence>
<dbReference type="Pfam" id="PF13715">
    <property type="entry name" value="CarbopepD_reg_2"/>
    <property type="match status" value="1"/>
</dbReference>
<keyword evidence="7 10" id="KW-0472">Membrane</keyword>
<keyword evidence="9 10" id="KW-0998">Cell outer membrane</keyword>
<organism evidence="14 15">
    <name type="scientific">Aquimarina aggregata</name>
    <dbReference type="NCBI Taxonomy" id="1642818"/>
    <lineage>
        <taxon>Bacteria</taxon>
        <taxon>Pseudomonadati</taxon>
        <taxon>Bacteroidota</taxon>
        <taxon>Flavobacteriia</taxon>
        <taxon>Flavobacteriales</taxon>
        <taxon>Flavobacteriaceae</taxon>
        <taxon>Aquimarina</taxon>
    </lineage>
</organism>
<evidence type="ECO:0000256" key="9">
    <source>
        <dbReference type="ARBA" id="ARBA00023237"/>
    </source>
</evidence>
<feature type="domain" description="TonB-dependent receptor plug" evidence="13">
    <location>
        <begin position="121"/>
        <end position="224"/>
    </location>
</feature>
<evidence type="ECO:0000313" key="14">
    <source>
        <dbReference type="EMBL" id="KZS42896.1"/>
    </source>
</evidence>
<dbReference type="InterPro" id="IPR037066">
    <property type="entry name" value="Plug_dom_sf"/>
</dbReference>
<feature type="domain" description="TonB-dependent receptor-like beta-barrel" evidence="12">
    <location>
        <begin position="518"/>
        <end position="748"/>
    </location>
</feature>
<protein>
    <recommendedName>
        <fullName evidence="16">TonB-dependent receptor plug domain-containing protein</fullName>
    </recommendedName>
</protein>
<dbReference type="Gene3D" id="2.60.40.1120">
    <property type="entry name" value="Carboxypeptidase-like, regulatory domain"/>
    <property type="match status" value="1"/>
</dbReference>
<keyword evidence="3 10" id="KW-1134">Transmembrane beta strand</keyword>
<evidence type="ECO:0000256" key="2">
    <source>
        <dbReference type="ARBA" id="ARBA00022448"/>
    </source>
</evidence>
<evidence type="ECO:0000256" key="8">
    <source>
        <dbReference type="ARBA" id="ARBA00023170"/>
    </source>
</evidence>
<dbReference type="Pfam" id="PF07715">
    <property type="entry name" value="Plug"/>
    <property type="match status" value="1"/>
</dbReference>
<evidence type="ECO:0008006" key="16">
    <source>
        <dbReference type="Google" id="ProtNLM"/>
    </source>
</evidence>
<evidence type="ECO:0000256" key="5">
    <source>
        <dbReference type="ARBA" id="ARBA00022729"/>
    </source>
</evidence>
<proteinExistence type="inferred from homology"/>
<evidence type="ECO:0000259" key="12">
    <source>
        <dbReference type="Pfam" id="PF00593"/>
    </source>
</evidence>
<dbReference type="STRING" id="1642818.AWE51_16140"/>
<dbReference type="InterPro" id="IPR008969">
    <property type="entry name" value="CarboxyPept-like_regulatory"/>
</dbReference>
<dbReference type="PANTHER" id="PTHR30069">
    <property type="entry name" value="TONB-DEPENDENT OUTER MEMBRANE RECEPTOR"/>
    <property type="match status" value="1"/>
</dbReference>
<dbReference type="SUPFAM" id="SSF49464">
    <property type="entry name" value="Carboxypeptidase regulatory domain-like"/>
    <property type="match status" value="1"/>
</dbReference>
<dbReference type="InterPro" id="IPR000531">
    <property type="entry name" value="Beta-barrel_TonB"/>
</dbReference>
<dbReference type="SUPFAM" id="SSF56935">
    <property type="entry name" value="Porins"/>
    <property type="match status" value="1"/>
</dbReference>
<dbReference type="InterPro" id="IPR012910">
    <property type="entry name" value="Plug_dom"/>
</dbReference>